<gene>
    <name evidence="1" type="ORF">LCOR_02859.1</name>
</gene>
<reference evidence="1" key="1">
    <citation type="submission" date="2013-08" db="EMBL/GenBank/DDBJ databases">
        <title>Gene expansion shapes genome architecture in the human pathogen Lichtheimia corymbifera: an evolutionary genomics analysis in the ancient terrestrial Mucorales (Mucoromycotina).</title>
        <authorList>
            <person name="Schwartze V.U."/>
            <person name="Winter S."/>
            <person name="Shelest E."/>
            <person name="Marcet-Houben M."/>
            <person name="Horn F."/>
            <person name="Wehner S."/>
            <person name="Hoffmann K."/>
            <person name="Riege K."/>
            <person name="Sammeth M."/>
            <person name="Nowrousian M."/>
            <person name="Valiante V."/>
            <person name="Linde J."/>
            <person name="Jacobsen I.D."/>
            <person name="Marz M."/>
            <person name="Brakhage A.A."/>
            <person name="Gabaldon T."/>
            <person name="Bocker S."/>
            <person name="Voigt K."/>
        </authorList>
    </citation>
    <scope>NUCLEOTIDE SEQUENCE [LARGE SCALE GENOMIC DNA]</scope>
    <source>
        <strain evidence="1">FSU 9682</strain>
    </source>
</reference>
<dbReference type="AlphaFoldDB" id="A0A068RNJ8"/>
<protein>
    <submittedName>
        <fullName evidence="1">Uncharacterized protein</fullName>
    </submittedName>
</protein>
<comment type="caution">
    <text evidence="1">The sequence shown here is derived from an EMBL/GenBank/DDBJ whole genome shotgun (WGS) entry which is preliminary data.</text>
</comment>
<accession>A0A068RNJ8</accession>
<organism evidence="1 2">
    <name type="scientific">Lichtheimia corymbifera JMRC:FSU:9682</name>
    <dbReference type="NCBI Taxonomy" id="1263082"/>
    <lineage>
        <taxon>Eukaryota</taxon>
        <taxon>Fungi</taxon>
        <taxon>Fungi incertae sedis</taxon>
        <taxon>Mucoromycota</taxon>
        <taxon>Mucoromycotina</taxon>
        <taxon>Mucoromycetes</taxon>
        <taxon>Mucorales</taxon>
        <taxon>Lichtheimiaceae</taxon>
        <taxon>Lichtheimia</taxon>
    </lineage>
</organism>
<dbReference type="EMBL" id="CBTN010000009">
    <property type="protein sequence ID" value="CDH51217.1"/>
    <property type="molecule type" value="Genomic_DNA"/>
</dbReference>
<dbReference type="VEuPathDB" id="FungiDB:LCOR_02859.1"/>
<sequence>MLITKNSTMKQGVFNRTKLLVGAERTLCASFTINLVAILDSPNVTTSLVEKKFKRSTRDLLWLVVTLGESQNGHDDHETCTQGALYPDEQLCSIEGPVFSL</sequence>
<keyword evidence="2" id="KW-1185">Reference proteome</keyword>
<evidence type="ECO:0000313" key="2">
    <source>
        <dbReference type="Proteomes" id="UP000027586"/>
    </source>
</evidence>
<name>A0A068RNJ8_9FUNG</name>
<proteinExistence type="predicted"/>
<dbReference type="Proteomes" id="UP000027586">
    <property type="component" value="Unassembled WGS sequence"/>
</dbReference>
<evidence type="ECO:0000313" key="1">
    <source>
        <dbReference type="EMBL" id="CDH51217.1"/>
    </source>
</evidence>